<name>A0A0L6ZDY9_9CLOT</name>
<organism evidence="2 3">
    <name type="scientific">Clostridium homopropionicum DSM 5847</name>
    <dbReference type="NCBI Taxonomy" id="1121318"/>
    <lineage>
        <taxon>Bacteria</taxon>
        <taxon>Bacillati</taxon>
        <taxon>Bacillota</taxon>
        <taxon>Clostridia</taxon>
        <taxon>Eubacteriales</taxon>
        <taxon>Clostridiaceae</taxon>
        <taxon>Clostridium</taxon>
    </lineage>
</organism>
<comment type="caution">
    <text evidence="2">The sequence shown here is derived from an EMBL/GenBank/DDBJ whole genome shotgun (WGS) entry which is preliminary data.</text>
</comment>
<dbReference type="PANTHER" id="PTHR42951">
    <property type="entry name" value="METALLO-BETA-LACTAMASE DOMAIN-CONTAINING"/>
    <property type="match status" value="1"/>
</dbReference>
<dbReference type="Pfam" id="PF00753">
    <property type="entry name" value="Lactamase_B"/>
    <property type="match status" value="1"/>
</dbReference>
<protein>
    <submittedName>
        <fullName evidence="2">Hydroxyacylglutathione hydrolase</fullName>
        <ecNumber evidence="2">3.1.2.6</ecNumber>
    </submittedName>
</protein>
<dbReference type="PANTHER" id="PTHR42951:SF14">
    <property type="entry name" value="METALLO-BETA-LACTAMASE SUPERFAMILY PROTEIN"/>
    <property type="match status" value="1"/>
</dbReference>
<dbReference type="Proteomes" id="UP000037043">
    <property type="component" value="Unassembled WGS sequence"/>
</dbReference>
<accession>A0A0L6ZDY9</accession>
<sequence>MELTKIKGNTYYINSPTRIGVYVFKNKFCLLIDSGINNSSARKIHEILKQNNLHVKYIINTHSHLDHCGGNHFFKENYPGTLVYTSSKERVCMENPEFNYIKIFSSSPMKKLTENIKPFQVDFTLDYGITKINDEKFEILPLAGHSQEDIGIITPEKVCFLGDSVFSHETLKKYPFPFLFNIETQINSLNSLKDVAADYYITGHGQEIYSKDEFNILVEKNFESINENMDFILELLDQPYTKEEILENILVYNDISLTFRRYMLDLTSISAFIAYLYDKELIDSSLENGKLYYYKK</sequence>
<evidence type="ECO:0000313" key="3">
    <source>
        <dbReference type="Proteomes" id="UP000037043"/>
    </source>
</evidence>
<dbReference type="EMBL" id="LHUR01000010">
    <property type="protein sequence ID" value="KOA21184.1"/>
    <property type="molecule type" value="Genomic_DNA"/>
</dbReference>
<proteinExistence type="predicted"/>
<gene>
    <name evidence="2" type="primary">gloB_1</name>
    <name evidence="2" type="ORF">CLHOM_03140</name>
</gene>
<dbReference type="CDD" id="cd07743">
    <property type="entry name" value="metallo-hydrolase-like_MBL-fold"/>
    <property type="match status" value="1"/>
</dbReference>
<feature type="domain" description="Metallo-beta-lactamase" evidence="1">
    <location>
        <begin position="18"/>
        <end position="204"/>
    </location>
</feature>
<dbReference type="STRING" id="36844.SAMN04488501_10755"/>
<evidence type="ECO:0000313" key="2">
    <source>
        <dbReference type="EMBL" id="KOA21184.1"/>
    </source>
</evidence>
<keyword evidence="3" id="KW-1185">Reference proteome</keyword>
<reference evidence="3" key="1">
    <citation type="submission" date="2015-08" db="EMBL/GenBank/DDBJ databases">
        <title>Genome sequence of the strict anaerobe Clostridium homopropionicum LuHBu1 (DSM 5847T).</title>
        <authorList>
            <person name="Poehlein A."/>
            <person name="Beck M."/>
            <person name="Schiel-Bengelsdorf B."/>
            <person name="Bengelsdorf F.R."/>
            <person name="Daniel R."/>
            <person name="Duerre P."/>
        </authorList>
    </citation>
    <scope>NUCLEOTIDE SEQUENCE [LARGE SCALE GENOMIC DNA]</scope>
    <source>
        <strain evidence="3">DSM 5847</strain>
    </source>
</reference>
<evidence type="ECO:0000259" key="1">
    <source>
        <dbReference type="SMART" id="SM00849"/>
    </source>
</evidence>
<dbReference type="SMART" id="SM00849">
    <property type="entry name" value="Lactamase_B"/>
    <property type="match status" value="1"/>
</dbReference>
<dbReference type="Gene3D" id="3.60.15.10">
    <property type="entry name" value="Ribonuclease Z/Hydroxyacylglutathione hydrolase-like"/>
    <property type="match status" value="1"/>
</dbReference>
<dbReference type="AlphaFoldDB" id="A0A0L6ZDY9"/>
<dbReference type="EC" id="3.1.2.6" evidence="2"/>
<dbReference type="InterPro" id="IPR001279">
    <property type="entry name" value="Metallo-B-lactamas"/>
</dbReference>
<dbReference type="SUPFAM" id="SSF56281">
    <property type="entry name" value="Metallo-hydrolase/oxidoreductase"/>
    <property type="match status" value="1"/>
</dbReference>
<dbReference type="InterPro" id="IPR050855">
    <property type="entry name" value="NDM-1-like"/>
</dbReference>
<dbReference type="RefSeq" id="WP_052219918.1">
    <property type="nucleotide sequence ID" value="NZ_LHUR01000010.1"/>
</dbReference>
<keyword evidence="2" id="KW-0378">Hydrolase</keyword>
<dbReference type="InterPro" id="IPR036866">
    <property type="entry name" value="RibonucZ/Hydroxyglut_hydro"/>
</dbReference>
<dbReference type="PATRIC" id="fig|1121318.3.peg.317"/>
<dbReference type="GO" id="GO:0004416">
    <property type="term" value="F:hydroxyacylglutathione hydrolase activity"/>
    <property type="evidence" value="ECO:0007669"/>
    <property type="project" value="UniProtKB-EC"/>
</dbReference>